<evidence type="ECO:0000313" key="2">
    <source>
        <dbReference type="Proteomes" id="UP000050509"/>
    </source>
</evidence>
<reference evidence="1 2" key="1">
    <citation type="submission" date="2015-09" db="EMBL/GenBank/DDBJ databases">
        <title>Draft genome sequence of Kouleothrix aurantiaca JCM 19913.</title>
        <authorList>
            <person name="Hemp J."/>
        </authorList>
    </citation>
    <scope>NUCLEOTIDE SEQUENCE [LARGE SCALE GENOMIC DNA]</scope>
    <source>
        <strain evidence="1 2">COM-B</strain>
    </source>
</reference>
<protein>
    <submittedName>
        <fullName evidence="1">Uncharacterized protein</fullName>
    </submittedName>
</protein>
<sequence>MPRFVFSHVLKEQRREAQRLIRELHYSSSDGNQGFVHSVRIDDVTAAACLIGGTLSEGAERAIVAEGFACRQVKRLVARDNCPVPESQLLRMAMRDVANKVGPYMSISYADPVAIDARTGRSLLGWLYFAAGYFFIGFTSQPRYAVIDHEGALRSTRQGGITLTRRTLPRAGDDFQGQRVTKDWQMVKIPPARVWVAPVVPFTLGGEPTSRAWRKHQYLEMWRNLVPERKVWAQRWIDKRHWKQLLRDATVEQVEGPRQQTEHEILARGVWPGELMTRTAGPIWPIIEEQGHLFSEAEVAGEVTSGRRYWPRGEASDI</sequence>
<evidence type="ECO:0000313" key="1">
    <source>
        <dbReference type="EMBL" id="KPV52459.1"/>
    </source>
</evidence>
<dbReference type="Proteomes" id="UP000050509">
    <property type="component" value="Unassembled WGS sequence"/>
</dbReference>
<dbReference type="AlphaFoldDB" id="A0A0P9D378"/>
<proteinExistence type="predicted"/>
<organism evidence="1 2">
    <name type="scientific">Kouleothrix aurantiaca</name>
    <dbReference type="NCBI Taxonomy" id="186479"/>
    <lineage>
        <taxon>Bacteria</taxon>
        <taxon>Bacillati</taxon>
        <taxon>Chloroflexota</taxon>
        <taxon>Chloroflexia</taxon>
        <taxon>Chloroflexales</taxon>
        <taxon>Roseiflexineae</taxon>
        <taxon>Roseiflexaceae</taxon>
        <taxon>Kouleothrix</taxon>
    </lineage>
</organism>
<keyword evidence="2" id="KW-1185">Reference proteome</keyword>
<accession>A0A0P9D378</accession>
<comment type="caution">
    <text evidence="1">The sequence shown here is derived from an EMBL/GenBank/DDBJ whole genome shotgun (WGS) entry which is preliminary data.</text>
</comment>
<gene>
    <name evidence="1" type="ORF">SE17_15385</name>
</gene>
<name>A0A0P9D378_9CHLR</name>
<dbReference type="EMBL" id="LJCR01000539">
    <property type="protein sequence ID" value="KPV52459.1"/>
    <property type="molecule type" value="Genomic_DNA"/>
</dbReference>